<keyword evidence="5" id="KW-0547">Nucleotide-binding</keyword>
<dbReference type="InterPro" id="IPR036640">
    <property type="entry name" value="ABC1_TM_sf"/>
</dbReference>
<dbReference type="AlphaFoldDB" id="A0A4D7CPX5"/>
<evidence type="ECO:0000256" key="7">
    <source>
        <dbReference type="ARBA" id="ARBA00022989"/>
    </source>
</evidence>
<proteinExistence type="predicted"/>
<dbReference type="Gene3D" id="3.40.50.300">
    <property type="entry name" value="P-loop containing nucleotide triphosphate hydrolases"/>
    <property type="match status" value="1"/>
</dbReference>
<organism evidence="12 13">
    <name type="scientific">Vagococcus zengguangii</name>
    <dbReference type="NCBI Taxonomy" id="2571750"/>
    <lineage>
        <taxon>Bacteria</taxon>
        <taxon>Bacillati</taxon>
        <taxon>Bacillota</taxon>
        <taxon>Bacilli</taxon>
        <taxon>Lactobacillales</taxon>
        <taxon>Enterococcaceae</taxon>
        <taxon>Vagococcus</taxon>
    </lineage>
</organism>
<reference evidence="12 13" key="1">
    <citation type="submission" date="2019-04" db="EMBL/GenBank/DDBJ databases">
        <title>Vagococcus sp. nov., isolated from faeces of yaks (Bos grunniens).</title>
        <authorList>
            <person name="Ge Y."/>
        </authorList>
    </citation>
    <scope>NUCLEOTIDE SEQUENCE [LARGE SCALE GENOMIC DNA]</scope>
    <source>
        <strain evidence="12 13">MN-17</strain>
    </source>
</reference>
<sequence length="581" mass="64707">MWKYIKPYLLFAILAVCFMITEVSMDLLQPSLMSQIIDEGVMGSHNQGNPDLDLVVKLGLIMISIIVIGAIGGFLNNIFVQNISQRIGNKMRQDSFKRIMSFSFPQIDQFGTGSLVTRMTNDITQVQAYISMFIRTMVRTGMMMFGSIFFMFRLDPKFGWIVLCAFPFVIGCIALCLWKANPLFDKLQRQLDDINNIMQEDIAGIRMIKACVREVYEKIRFGKANDALIKTQLKTLMIFAFMNPIMNMLMYSVIGLLIHFGSKDIAAGVSSPGTIMAAITYTTQLLNAILSLVMLFQIVSKGLASWHRLRVILETEPELVDGAFNGQTLTNGAITFEDVAFSFPDSQQPVLKQINLTINPGETIGLMGATGCGKSSLVNLISRFYDVTSGRVLVDGVDVREYQQQALRQKIAVVLQKTDLFNVTIADNIRWGNPQASDEEVVDTAKIAQAHAFISETENGYQNMVTERGSNLSGGQKQRLSIARAVIKPADIIIFDDATSALDLSTESNLYQALNQQRPESTKIIVAQRIATLRQANKIVVMDQGQIVAIGAHDELMSSCDIYQDIYQSQLGEEDEANEQH</sequence>
<dbReference type="PROSITE" id="PS50929">
    <property type="entry name" value="ABC_TM1F"/>
    <property type="match status" value="1"/>
</dbReference>
<evidence type="ECO:0000256" key="5">
    <source>
        <dbReference type="ARBA" id="ARBA00022741"/>
    </source>
</evidence>
<keyword evidence="3" id="KW-1003">Cell membrane</keyword>
<dbReference type="PANTHER" id="PTHR43394:SF1">
    <property type="entry name" value="ATP-BINDING CASSETTE SUB-FAMILY B MEMBER 10, MITOCHONDRIAL"/>
    <property type="match status" value="1"/>
</dbReference>
<feature type="transmembrane region" description="Helical" evidence="9">
    <location>
        <begin position="158"/>
        <end position="178"/>
    </location>
</feature>
<evidence type="ECO:0000256" key="4">
    <source>
        <dbReference type="ARBA" id="ARBA00022692"/>
    </source>
</evidence>
<dbReference type="PROSITE" id="PS00211">
    <property type="entry name" value="ABC_TRANSPORTER_1"/>
    <property type="match status" value="1"/>
</dbReference>
<evidence type="ECO:0000256" key="6">
    <source>
        <dbReference type="ARBA" id="ARBA00022840"/>
    </source>
</evidence>
<gene>
    <name evidence="12" type="ORF">FA707_03650</name>
</gene>
<keyword evidence="8 9" id="KW-0472">Membrane</keyword>
<feature type="transmembrane region" description="Helical" evidence="9">
    <location>
        <begin position="58"/>
        <end position="80"/>
    </location>
</feature>
<dbReference type="Pfam" id="PF00005">
    <property type="entry name" value="ABC_tran"/>
    <property type="match status" value="1"/>
</dbReference>
<feature type="domain" description="ABC transmembrane type-1" evidence="11">
    <location>
        <begin position="13"/>
        <end position="301"/>
    </location>
</feature>
<dbReference type="GO" id="GO:0005524">
    <property type="term" value="F:ATP binding"/>
    <property type="evidence" value="ECO:0007669"/>
    <property type="project" value="UniProtKB-KW"/>
</dbReference>
<dbReference type="SMART" id="SM00382">
    <property type="entry name" value="AAA"/>
    <property type="match status" value="1"/>
</dbReference>
<dbReference type="InterPro" id="IPR027417">
    <property type="entry name" value="P-loop_NTPase"/>
</dbReference>
<dbReference type="PANTHER" id="PTHR43394">
    <property type="entry name" value="ATP-DEPENDENT PERMEASE MDL1, MITOCHONDRIAL"/>
    <property type="match status" value="1"/>
</dbReference>
<dbReference type="Pfam" id="PF00664">
    <property type="entry name" value="ABC_membrane"/>
    <property type="match status" value="1"/>
</dbReference>
<dbReference type="Gene3D" id="1.20.1560.10">
    <property type="entry name" value="ABC transporter type 1, transmembrane domain"/>
    <property type="match status" value="1"/>
</dbReference>
<dbReference type="GO" id="GO:0005886">
    <property type="term" value="C:plasma membrane"/>
    <property type="evidence" value="ECO:0007669"/>
    <property type="project" value="UniProtKB-SubCell"/>
</dbReference>
<evidence type="ECO:0000259" key="10">
    <source>
        <dbReference type="PROSITE" id="PS50893"/>
    </source>
</evidence>
<dbReference type="InterPro" id="IPR003593">
    <property type="entry name" value="AAA+_ATPase"/>
</dbReference>
<dbReference type="InterPro" id="IPR003439">
    <property type="entry name" value="ABC_transporter-like_ATP-bd"/>
</dbReference>
<keyword evidence="7 9" id="KW-1133">Transmembrane helix</keyword>
<feature type="transmembrane region" description="Helical" evidence="9">
    <location>
        <begin position="128"/>
        <end position="152"/>
    </location>
</feature>
<dbReference type="SUPFAM" id="SSF52540">
    <property type="entry name" value="P-loop containing nucleoside triphosphate hydrolases"/>
    <property type="match status" value="1"/>
</dbReference>
<dbReference type="RefSeq" id="WP_136952946.1">
    <property type="nucleotide sequence ID" value="NZ_CP039712.1"/>
</dbReference>
<name>A0A4D7CPX5_9ENTE</name>
<feature type="transmembrane region" description="Helical" evidence="9">
    <location>
        <begin position="278"/>
        <end position="300"/>
    </location>
</feature>
<comment type="subcellular location">
    <subcellularLocation>
        <location evidence="1">Cell membrane</location>
        <topology evidence="1">Multi-pass membrane protein</topology>
    </subcellularLocation>
</comment>
<dbReference type="PROSITE" id="PS50893">
    <property type="entry name" value="ABC_TRANSPORTER_2"/>
    <property type="match status" value="1"/>
</dbReference>
<keyword evidence="6 12" id="KW-0067">ATP-binding</keyword>
<dbReference type="CDD" id="cd18548">
    <property type="entry name" value="ABC_6TM_Tm287_like"/>
    <property type="match status" value="1"/>
</dbReference>
<accession>A0A4D7CPX5</accession>
<evidence type="ECO:0000256" key="3">
    <source>
        <dbReference type="ARBA" id="ARBA00022475"/>
    </source>
</evidence>
<evidence type="ECO:0000259" key="11">
    <source>
        <dbReference type="PROSITE" id="PS50929"/>
    </source>
</evidence>
<dbReference type="InterPro" id="IPR039421">
    <property type="entry name" value="Type_1_exporter"/>
</dbReference>
<dbReference type="InterPro" id="IPR017871">
    <property type="entry name" value="ABC_transporter-like_CS"/>
</dbReference>
<feature type="transmembrane region" description="Helical" evidence="9">
    <location>
        <begin position="236"/>
        <end position="258"/>
    </location>
</feature>
<dbReference type="GO" id="GO:0016887">
    <property type="term" value="F:ATP hydrolysis activity"/>
    <property type="evidence" value="ECO:0007669"/>
    <property type="project" value="InterPro"/>
</dbReference>
<evidence type="ECO:0000256" key="9">
    <source>
        <dbReference type="SAM" id="Phobius"/>
    </source>
</evidence>
<dbReference type="SUPFAM" id="SSF90123">
    <property type="entry name" value="ABC transporter transmembrane region"/>
    <property type="match status" value="1"/>
</dbReference>
<evidence type="ECO:0000256" key="1">
    <source>
        <dbReference type="ARBA" id="ARBA00004651"/>
    </source>
</evidence>
<dbReference type="EMBL" id="CP039712">
    <property type="protein sequence ID" value="QCI86109.1"/>
    <property type="molecule type" value="Genomic_DNA"/>
</dbReference>
<evidence type="ECO:0000256" key="2">
    <source>
        <dbReference type="ARBA" id="ARBA00022448"/>
    </source>
</evidence>
<evidence type="ECO:0000256" key="8">
    <source>
        <dbReference type="ARBA" id="ARBA00023136"/>
    </source>
</evidence>
<evidence type="ECO:0000313" key="13">
    <source>
        <dbReference type="Proteomes" id="UP000298615"/>
    </source>
</evidence>
<keyword evidence="2" id="KW-0813">Transport</keyword>
<dbReference type="InterPro" id="IPR011527">
    <property type="entry name" value="ABC1_TM_dom"/>
</dbReference>
<dbReference type="GO" id="GO:0015421">
    <property type="term" value="F:ABC-type oligopeptide transporter activity"/>
    <property type="evidence" value="ECO:0007669"/>
    <property type="project" value="TreeGrafter"/>
</dbReference>
<keyword evidence="13" id="KW-1185">Reference proteome</keyword>
<dbReference type="Proteomes" id="UP000298615">
    <property type="component" value="Chromosome"/>
</dbReference>
<dbReference type="KEGG" id="vao:FA707_03650"/>
<dbReference type="FunFam" id="3.40.50.300:FF:000221">
    <property type="entry name" value="Multidrug ABC transporter ATP-binding protein"/>
    <property type="match status" value="1"/>
</dbReference>
<feature type="domain" description="ABC transporter" evidence="10">
    <location>
        <begin position="334"/>
        <end position="569"/>
    </location>
</feature>
<keyword evidence="4 9" id="KW-0812">Transmembrane</keyword>
<evidence type="ECO:0000313" key="12">
    <source>
        <dbReference type="EMBL" id="QCI86109.1"/>
    </source>
</evidence>
<protein>
    <submittedName>
        <fullName evidence="12">ABC transporter ATP-binding protein</fullName>
    </submittedName>
</protein>